<dbReference type="GO" id="GO:0046983">
    <property type="term" value="F:protein dimerization activity"/>
    <property type="evidence" value="ECO:0007669"/>
    <property type="project" value="InterPro"/>
</dbReference>
<evidence type="ECO:0000259" key="1">
    <source>
        <dbReference type="Pfam" id="PF08100"/>
    </source>
</evidence>
<feature type="domain" description="O-methyltransferase dimerisation" evidence="1">
    <location>
        <begin position="13"/>
        <end position="74"/>
    </location>
</feature>
<dbReference type="InterPro" id="IPR036388">
    <property type="entry name" value="WH-like_DNA-bd_sf"/>
</dbReference>
<reference evidence="2" key="1">
    <citation type="submission" date="2019-09" db="EMBL/GenBank/DDBJ databases">
        <authorList>
            <person name="Zhang L."/>
        </authorList>
    </citation>
    <scope>NUCLEOTIDE SEQUENCE</scope>
</reference>
<dbReference type="Gramene" id="NC4G0240290.1">
    <property type="protein sequence ID" value="NC4G0240290.1:cds"/>
    <property type="gene ID" value="NC4G0240290"/>
</dbReference>
<organism evidence="2">
    <name type="scientific">Nymphaea colorata</name>
    <name type="common">pocket water lily</name>
    <dbReference type="NCBI Taxonomy" id="210225"/>
    <lineage>
        <taxon>Eukaryota</taxon>
        <taxon>Viridiplantae</taxon>
        <taxon>Streptophyta</taxon>
        <taxon>Embryophyta</taxon>
        <taxon>Tracheophyta</taxon>
        <taxon>Spermatophyta</taxon>
        <taxon>Magnoliopsida</taxon>
        <taxon>Nymphaeales</taxon>
        <taxon>Nymphaeaceae</taxon>
        <taxon>Nymphaea</taxon>
    </lineage>
</organism>
<dbReference type="AlphaFoldDB" id="A0A5K1CWF3"/>
<gene>
    <name evidence="2" type="ORF">NYM_LOCUS18597</name>
</gene>
<dbReference type="EMBL" id="LR721782">
    <property type="protein sequence ID" value="VVW30536.1"/>
    <property type="molecule type" value="Genomic_DNA"/>
</dbReference>
<dbReference type="SUPFAM" id="SSF46785">
    <property type="entry name" value="Winged helix' DNA-binding domain"/>
    <property type="match status" value="1"/>
</dbReference>
<sequence>MDSKEARLRMMYLANLISVPMALHAVVKLSIPDLVWQGGANLPISPKQLAALIQTKFGLATEPDTANLQRILQVKIVSPYRSSRQCSTPMMDLGPRG</sequence>
<name>A0A5K1CWF3_9MAGN</name>
<protein>
    <recommendedName>
        <fullName evidence="1">O-methyltransferase dimerisation domain-containing protein</fullName>
    </recommendedName>
</protein>
<accession>A0A5K1CWF3</accession>
<dbReference type="Pfam" id="PF08100">
    <property type="entry name" value="Dimerisation"/>
    <property type="match status" value="1"/>
</dbReference>
<dbReference type="InterPro" id="IPR036390">
    <property type="entry name" value="WH_DNA-bd_sf"/>
</dbReference>
<evidence type="ECO:0000313" key="2">
    <source>
        <dbReference type="EMBL" id="VVW30536.1"/>
    </source>
</evidence>
<dbReference type="InterPro" id="IPR012967">
    <property type="entry name" value="COMT_dimerisation"/>
</dbReference>
<proteinExistence type="predicted"/>
<dbReference type="Gene3D" id="1.10.10.10">
    <property type="entry name" value="Winged helix-like DNA-binding domain superfamily/Winged helix DNA-binding domain"/>
    <property type="match status" value="1"/>
</dbReference>